<proteinExistence type="predicted"/>
<dbReference type="InterPro" id="IPR025698">
    <property type="entry name" value="2TM_dom"/>
</dbReference>
<keyword evidence="1" id="KW-0472">Membrane</keyword>
<feature type="transmembrane region" description="Helical" evidence="1">
    <location>
        <begin position="14"/>
        <end position="35"/>
    </location>
</feature>
<name>A0A930YWD1_9FLAO</name>
<evidence type="ECO:0000259" key="2">
    <source>
        <dbReference type="Pfam" id="PF06580"/>
    </source>
</evidence>
<dbReference type="PANTHER" id="PTHR34220:SF7">
    <property type="entry name" value="SENSOR HISTIDINE KINASE YPDA"/>
    <property type="match status" value="1"/>
</dbReference>
<sequence length="448" mass="51520">MDWSHTKKKLQKALPYLLASSAVVGLAYDVVVNQVLSVESFLVSLLLAIPFVLLVGTTNILLDRFLSKRFAWSSSNYSRIAYSIVGALLVNTVVVLIVSYVHFIVIKNSSIENFFAGRMALSHWFLINTSLVFSALIQVFAYKKQLIKNYEQSVVEQEFIATTASTQVQSLKNQLDPHFLFNSLNVLTSLIQEDQAAAQRFTQSMSKVYRYVIEQNSKELATVAEEIEFAKLYSKMLQTRFDDSVQFEFPQSVPENGYIVPLSLQLVLENCIKHNRATSEEPLIVRIEISGNTLSVRNNIQRKSQEQMGTGIGLQNIIKRYNLLTDREVLISDDSRYFSVVIPILTQKQNVMTHNTSPLTEYEKAYKRVEELKGFYGNLISYCIFIPFLFFVNWKTSTAYWWAFWPMLGWGIGVVSHAFKVFGIGREWEEKQIRKYMEKNGETKENWK</sequence>
<feature type="domain" description="Signal transduction histidine kinase internal region" evidence="2">
    <location>
        <begin position="167"/>
        <end position="244"/>
    </location>
</feature>
<evidence type="ECO:0000259" key="3">
    <source>
        <dbReference type="Pfam" id="PF13239"/>
    </source>
</evidence>
<feature type="transmembrane region" description="Helical" evidence="1">
    <location>
        <begin position="375"/>
        <end position="394"/>
    </location>
</feature>
<dbReference type="Proteomes" id="UP000694480">
    <property type="component" value="Unassembled WGS sequence"/>
</dbReference>
<feature type="transmembrane region" description="Helical" evidence="1">
    <location>
        <begin position="41"/>
        <end position="62"/>
    </location>
</feature>
<feature type="transmembrane region" description="Helical" evidence="1">
    <location>
        <begin position="82"/>
        <end position="103"/>
    </location>
</feature>
<accession>A0A930YWD1</accession>
<evidence type="ECO:0000313" key="4">
    <source>
        <dbReference type="EMBL" id="MBF5027498.1"/>
    </source>
</evidence>
<keyword evidence="1" id="KW-1133">Transmembrane helix</keyword>
<feature type="domain" description="2TM" evidence="3">
    <location>
        <begin position="363"/>
        <end position="438"/>
    </location>
</feature>
<reference evidence="4" key="1">
    <citation type="submission" date="2020-11" db="EMBL/GenBank/DDBJ databases">
        <title>Genome seq and assembly of Planobacterium sp.</title>
        <authorList>
            <person name="Chhetri G."/>
        </authorList>
    </citation>
    <scope>NUCLEOTIDE SEQUENCE</scope>
    <source>
        <strain evidence="4">GCR5</strain>
    </source>
</reference>
<keyword evidence="1" id="KW-0812">Transmembrane</keyword>
<dbReference type="InterPro" id="IPR050640">
    <property type="entry name" value="Bact_2-comp_sensor_kinase"/>
</dbReference>
<evidence type="ECO:0000313" key="5">
    <source>
        <dbReference type="Proteomes" id="UP000694480"/>
    </source>
</evidence>
<dbReference type="InterPro" id="IPR010559">
    <property type="entry name" value="Sig_transdc_His_kin_internal"/>
</dbReference>
<dbReference type="Pfam" id="PF06580">
    <property type="entry name" value="His_kinase"/>
    <property type="match status" value="1"/>
</dbReference>
<dbReference type="PANTHER" id="PTHR34220">
    <property type="entry name" value="SENSOR HISTIDINE KINASE YPDA"/>
    <property type="match status" value="1"/>
</dbReference>
<feature type="transmembrane region" description="Helical" evidence="1">
    <location>
        <begin position="123"/>
        <end position="142"/>
    </location>
</feature>
<dbReference type="Pfam" id="PF13239">
    <property type="entry name" value="2TM"/>
    <property type="match status" value="1"/>
</dbReference>
<feature type="transmembrane region" description="Helical" evidence="1">
    <location>
        <begin position="400"/>
        <end position="425"/>
    </location>
</feature>
<organism evidence="4 5">
    <name type="scientific">Planobacterium oryzisoli</name>
    <dbReference type="NCBI Taxonomy" id="2771435"/>
    <lineage>
        <taxon>Bacteria</taxon>
        <taxon>Pseudomonadati</taxon>
        <taxon>Bacteroidota</taxon>
        <taxon>Flavobacteriia</taxon>
        <taxon>Flavobacteriales</taxon>
        <taxon>Weeksellaceae</taxon>
        <taxon>Chryseobacterium group</taxon>
        <taxon>Chryseobacterium</taxon>
    </lineage>
</organism>
<dbReference type="AlphaFoldDB" id="A0A930YWD1"/>
<dbReference type="RefSeq" id="WP_194739426.1">
    <property type="nucleotide sequence ID" value="NZ_JADKYY010000007.1"/>
</dbReference>
<dbReference type="GO" id="GO:0016020">
    <property type="term" value="C:membrane"/>
    <property type="evidence" value="ECO:0007669"/>
    <property type="project" value="InterPro"/>
</dbReference>
<gene>
    <name evidence="4" type="ORF">IC612_06775</name>
</gene>
<keyword evidence="5" id="KW-1185">Reference proteome</keyword>
<evidence type="ECO:0000256" key="1">
    <source>
        <dbReference type="SAM" id="Phobius"/>
    </source>
</evidence>
<comment type="caution">
    <text evidence="4">The sequence shown here is derived from an EMBL/GenBank/DDBJ whole genome shotgun (WGS) entry which is preliminary data.</text>
</comment>
<dbReference type="EMBL" id="JADKYY010000007">
    <property type="protein sequence ID" value="MBF5027498.1"/>
    <property type="molecule type" value="Genomic_DNA"/>
</dbReference>
<dbReference type="GO" id="GO:0000155">
    <property type="term" value="F:phosphorelay sensor kinase activity"/>
    <property type="evidence" value="ECO:0007669"/>
    <property type="project" value="InterPro"/>
</dbReference>
<protein>
    <submittedName>
        <fullName evidence="4">2TM domain-containing protein</fullName>
    </submittedName>
</protein>